<dbReference type="InterPro" id="IPR000276">
    <property type="entry name" value="GPCR_Rhodpsn"/>
</dbReference>
<keyword evidence="3 10" id="KW-1133">Transmembrane helix</keyword>
<reference evidence="12" key="1">
    <citation type="journal article" date="2021" name="Genome Biol. Evol.">
        <title>A High-Quality Reference Genome for a Parasitic Bivalve with Doubly Uniparental Inheritance (Bivalvia: Unionida).</title>
        <authorList>
            <person name="Smith C.H."/>
        </authorList>
    </citation>
    <scope>NUCLEOTIDE SEQUENCE</scope>
    <source>
        <strain evidence="12">CHS0354</strain>
    </source>
</reference>
<comment type="subcellular location">
    <subcellularLocation>
        <location evidence="1">Membrane</location>
        <topology evidence="1">Multi-pass membrane protein</topology>
    </subcellularLocation>
</comment>
<gene>
    <name evidence="12" type="ORF">CHS0354_009055</name>
</gene>
<evidence type="ECO:0000256" key="7">
    <source>
        <dbReference type="ARBA" id="ARBA00023224"/>
    </source>
</evidence>
<evidence type="ECO:0000256" key="2">
    <source>
        <dbReference type="ARBA" id="ARBA00022692"/>
    </source>
</evidence>
<dbReference type="InterPro" id="IPR017452">
    <property type="entry name" value="GPCR_Rhodpsn_7TM"/>
</dbReference>
<feature type="domain" description="G-protein coupled receptors family 1 profile" evidence="11">
    <location>
        <begin position="48"/>
        <end position="363"/>
    </location>
</feature>
<comment type="similarity">
    <text evidence="8">Belongs to the G-protein coupled receptor 1 family.</text>
</comment>
<accession>A0AAE0THT6</accession>
<comment type="caution">
    <text evidence="12">The sequence shown here is derived from an EMBL/GenBank/DDBJ whole genome shotgun (WGS) entry which is preliminary data.</text>
</comment>
<evidence type="ECO:0000256" key="9">
    <source>
        <dbReference type="SAM" id="MobiDB-lite"/>
    </source>
</evidence>
<feature type="region of interest" description="Disordered" evidence="9">
    <location>
        <begin position="395"/>
        <end position="414"/>
    </location>
</feature>
<feature type="transmembrane region" description="Helical" evidence="10">
    <location>
        <begin position="146"/>
        <end position="168"/>
    </location>
</feature>
<dbReference type="SUPFAM" id="SSF81321">
    <property type="entry name" value="Family A G protein-coupled receptor-like"/>
    <property type="match status" value="1"/>
</dbReference>
<dbReference type="Gene3D" id="1.20.1070.10">
    <property type="entry name" value="Rhodopsin 7-helix transmembrane proteins"/>
    <property type="match status" value="1"/>
</dbReference>
<sequence length="414" mass="46885">MATGNESTTTVESRTSHMLLEQLNDKKTALYIPIFVFLLGVMIVGLVGNCLVLYVYSKKFRRTSSNYFILTMAVFDLLACVIGLPTEIYDVTHTYTFSNSVLCKVLRYTESVTVYGSVILLLEIGIDRYFKICRPLMMMEIRTIKILCILAGVVALLIAIPAVILFGISETETHMDGITGADCSIEERYRKGTFSKVYYFILCGVFIFSVILLTSIYIRIWIEIRKRKSMVIGDYIAKRGCKFEMNSDPIHPVVPNKRDTVLSSESDDDSAGNKMINEKGATKRPKLESIAEAVHRFRVNKTTVMLFIVTVVFVVSYMPVIVIMAIRSIIKDIEKRQTDAEDVIGKLFSKFYFLNNATNPIIYSFLNVTFRRHSFKLLKQLFSCKIGFNARSGLKTSSLKSNRSSRSNKDVDAV</sequence>
<feature type="transmembrane region" description="Helical" evidence="10">
    <location>
        <begin position="304"/>
        <end position="326"/>
    </location>
</feature>
<dbReference type="PRINTS" id="PR00237">
    <property type="entry name" value="GPCRRHODOPSN"/>
</dbReference>
<evidence type="ECO:0000313" key="13">
    <source>
        <dbReference type="Proteomes" id="UP001195483"/>
    </source>
</evidence>
<evidence type="ECO:0000256" key="10">
    <source>
        <dbReference type="SAM" id="Phobius"/>
    </source>
</evidence>
<evidence type="ECO:0000259" key="11">
    <source>
        <dbReference type="PROSITE" id="PS50262"/>
    </source>
</evidence>
<dbReference type="SMART" id="SM01381">
    <property type="entry name" value="7TM_GPCR_Srsx"/>
    <property type="match status" value="1"/>
</dbReference>
<feature type="compositionally biased region" description="Low complexity" evidence="9">
    <location>
        <begin position="395"/>
        <end position="405"/>
    </location>
</feature>
<evidence type="ECO:0000256" key="4">
    <source>
        <dbReference type="ARBA" id="ARBA00023040"/>
    </source>
</evidence>
<dbReference type="Pfam" id="PF00001">
    <property type="entry name" value="7tm_1"/>
    <property type="match status" value="1"/>
</dbReference>
<feature type="transmembrane region" description="Helical" evidence="10">
    <location>
        <begin position="30"/>
        <end position="55"/>
    </location>
</feature>
<keyword evidence="5 10" id="KW-0472">Membrane</keyword>
<evidence type="ECO:0000256" key="3">
    <source>
        <dbReference type="ARBA" id="ARBA00022989"/>
    </source>
</evidence>
<feature type="transmembrane region" description="Helical" evidence="10">
    <location>
        <begin position="197"/>
        <end position="220"/>
    </location>
</feature>
<protein>
    <recommendedName>
        <fullName evidence="11">G-protein coupled receptors family 1 profile domain-containing protein</fullName>
    </recommendedName>
</protein>
<dbReference type="CDD" id="cd00637">
    <property type="entry name" value="7tm_classA_rhodopsin-like"/>
    <property type="match status" value="1"/>
</dbReference>
<dbReference type="Proteomes" id="UP001195483">
    <property type="component" value="Unassembled WGS sequence"/>
</dbReference>
<evidence type="ECO:0000313" key="12">
    <source>
        <dbReference type="EMBL" id="KAK3610602.1"/>
    </source>
</evidence>
<dbReference type="GO" id="GO:0016020">
    <property type="term" value="C:membrane"/>
    <property type="evidence" value="ECO:0007669"/>
    <property type="project" value="UniProtKB-SubCell"/>
</dbReference>
<keyword evidence="6 8" id="KW-0675">Receptor</keyword>
<evidence type="ECO:0000256" key="6">
    <source>
        <dbReference type="ARBA" id="ARBA00023170"/>
    </source>
</evidence>
<evidence type="ECO:0000256" key="1">
    <source>
        <dbReference type="ARBA" id="ARBA00004141"/>
    </source>
</evidence>
<name>A0AAE0THT6_9BIVA</name>
<keyword evidence="4 8" id="KW-0297">G-protein coupled receptor</keyword>
<feature type="transmembrane region" description="Helical" evidence="10">
    <location>
        <begin position="105"/>
        <end position="126"/>
    </location>
</feature>
<proteinExistence type="inferred from homology"/>
<keyword evidence="2 8" id="KW-0812">Transmembrane</keyword>
<organism evidence="12 13">
    <name type="scientific">Potamilus streckersoni</name>
    <dbReference type="NCBI Taxonomy" id="2493646"/>
    <lineage>
        <taxon>Eukaryota</taxon>
        <taxon>Metazoa</taxon>
        <taxon>Spiralia</taxon>
        <taxon>Lophotrochozoa</taxon>
        <taxon>Mollusca</taxon>
        <taxon>Bivalvia</taxon>
        <taxon>Autobranchia</taxon>
        <taxon>Heteroconchia</taxon>
        <taxon>Palaeoheterodonta</taxon>
        <taxon>Unionida</taxon>
        <taxon>Unionoidea</taxon>
        <taxon>Unionidae</taxon>
        <taxon>Ambleminae</taxon>
        <taxon>Lampsilini</taxon>
        <taxon>Potamilus</taxon>
    </lineage>
</organism>
<dbReference type="GO" id="GO:0004930">
    <property type="term" value="F:G protein-coupled receptor activity"/>
    <property type="evidence" value="ECO:0007669"/>
    <property type="project" value="UniProtKB-KW"/>
</dbReference>
<reference evidence="12" key="3">
    <citation type="submission" date="2023-05" db="EMBL/GenBank/DDBJ databases">
        <authorList>
            <person name="Smith C.H."/>
        </authorList>
    </citation>
    <scope>NUCLEOTIDE SEQUENCE</scope>
    <source>
        <strain evidence="12">CHS0354</strain>
        <tissue evidence="12">Mantle</tissue>
    </source>
</reference>
<dbReference type="PROSITE" id="PS00237">
    <property type="entry name" value="G_PROTEIN_RECEP_F1_1"/>
    <property type="match status" value="1"/>
</dbReference>
<evidence type="ECO:0000256" key="5">
    <source>
        <dbReference type="ARBA" id="ARBA00023136"/>
    </source>
</evidence>
<dbReference type="EMBL" id="JAEAOA010000587">
    <property type="protein sequence ID" value="KAK3610602.1"/>
    <property type="molecule type" value="Genomic_DNA"/>
</dbReference>
<reference evidence="12" key="2">
    <citation type="journal article" date="2021" name="Genome Biol. Evol.">
        <title>Developing a high-quality reference genome for a parasitic bivalve with doubly uniparental inheritance (Bivalvia: Unionida).</title>
        <authorList>
            <person name="Smith C.H."/>
        </authorList>
    </citation>
    <scope>NUCLEOTIDE SEQUENCE</scope>
    <source>
        <strain evidence="12">CHS0354</strain>
        <tissue evidence="12">Mantle</tissue>
    </source>
</reference>
<feature type="transmembrane region" description="Helical" evidence="10">
    <location>
        <begin position="67"/>
        <end position="85"/>
    </location>
</feature>
<keyword evidence="13" id="KW-1185">Reference proteome</keyword>
<evidence type="ECO:0000256" key="8">
    <source>
        <dbReference type="RuleBase" id="RU000688"/>
    </source>
</evidence>
<keyword evidence="7 8" id="KW-0807">Transducer</keyword>
<dbReference type="PROSITE" id="PS50262">
    <property type="entry name" value="G_PROTEIN_RECEP_F1_2"/>
    <property type="match status" value="1"/>
</dbReference>
<dbReference type="PANTHER" id="PTHR24238:SF47">
    <property type="entry name" value="ECDYSTEROIDS_DOPAMINE RECEPTOR-RELATED"/>
    <property type="match status" value="1"/>
</dbReference>
<dbReference type="PANTHER" id="PTHR24238">
    <property type="entry name" value="G-PROTEIN COUPLED RECEPTOR"/>
    <property type="match status" value="1"/>
</dbReference>
<dbReference type="AlphaFoldDB" id="A0AAE0THT6"/>